<dbReference type="EMBL" id="JXKG01000022">
    <property type="protein sequence ID" value="OJG14218.1"/>
    <property type="molecule type" value="Genomic_DNA"/>
</dbReference>
<sequence length="277" mass="32632">MPGMPIDESRLKFHLRKEINHVRQQITAFLPHPNFVLTKESRHQLADHLIPRAELSLCKIYYALIPYEKQKQQYSLVFSNDGLELVYGTPTQLMMKKIIPLYRCQDSGVFFETVARLYNFKKAPFATRDFCLMPLTSSKLAPKNTVWLNPVILADFYTKNHQAYVTTLLGFDCLVPIKRNALIHCMSKAFILHTQIKKEENYERFTHLDSVVHYLAIDPTPLINCACQKIDCHNRIWPNHFFYSFYDKLRQEKEVQLLCEEYEAWFGQKNKKDTGYL</sequence>
<dbReference type="Proteomes" id="UP000182835">
    <property type="component" value="Unassembled WGS sequence"/>
</dbReference>
<accession>A0A1L8R382</accession>
<name>A0A1L8R382_9ENTE</name>
<protein>
    <submittedName>
        <fullName evidence="1">Uncharacterized protein</fullName>
    </submittedName>
</protein>
<reference evidence="1 2" key="1">
    <citation type="submission" date="2014-12" db="EMBL/GenBank/DDBJ databases">
        <title>Draft genome sequences of 29 type strains of Enterococci.</title>
        <authorList>
            <person name="Zhong Z."/>
            <person name="Sun Z."/>
            <person name="Liu W."/>
            <person name="Zhang W."/>
            <person name="Zhang H."/>
        </authorList>
    </citation>
    <scope>NUCLEOTIDE SEQUENCE [LARGE SCALE GENOMIC DNA]</scope>
    <source>
        <strain evidence="1 2">DSM 21207</strain>
    </source>
</reference>
<dbReference type="OrthoDB" id="2194697at2"/>
<comment type="caution">
    <text evidence="1">The sequence shown here is derived from an EMBL/GenBank/DDBJ whole genome shotgun (WGS) entry which is preliminary data.</text>
</comment>
<dbReference type="RefSeq" id="WP_071865527.1">
    <property type="nucleotide sequence ID" value="NZ_JBHLVQ010000016.1"/>
</dbReference>
<proteinExistence type="predicted"/>
<dbReference type="AlphaFoldDB" id="A0A1L8R382"/>
<evidence type="ECO:0000313" key="2">
    <source>
        <dbReference type="Proteomes" id="UP000182835"/>
    </source>
</evidence>
<gene>
    <name evidence="1" type="ORF">RU96_GL001300</name>
</gene>
<organism evidence="1 2">
    <name type="scientific">Enterococcus canintestini</name>
    <dbReference type="NCBI Taxonomy" id="317010"/>
    <lineage>
        <taxon>Bacteria</taxon>
        <taxon>Bacillati</taxon>
        <taxon>Bacillota</taxon>
        <taxon>Bacilli</taxon>
        <taxon>Lactobacillales</taxon>
        <taxon>Enterococcaceae</taxon>
        <taxon>Enterococcus</taxon>
    </lineage>
</organism>
<evidence type="ECO:0000313" key="1">
    <source>
        <dbReference type="EMBL" id="OJG14218.1"/>
    </source>
</evidence>